<organism evidence="1 2">
    <name type="scientific">Daphnia sinensis</name>
    <dbReference type="NCBI Taxonomy" id="1820382"/>
    <lineage>
        <taxon>Eukaryota</taxon>
        <taxon>Metazoa</taxon>
        <taxon>Ecdysozoa</taxon>
        <taxon>Arthropoda</taxon>
        <taxon>Crustacea</taxon>
        <taxon>Branchiopoda</taxon>
        <taxon>Diplostraca</taxon>
        <taxon>Cladocera</taxon>
        <taxon>Anomopoda</taxon>
        <taxon>Daphniidae</taxon>
        <taxon>Daphnia</taxon>
        <taxon>Daphnia similis group</taxon>
    </lineage>
</organism>
<gene>
    <name evidence="1" type="ORF">GHT06_003845</name>
</gene>
<reference evidence="1" key="1">
    <citation type="submission" date="2022-05" db="EMBL/GenBank/DDBJ databases">
        <title>A multi-omics perspective on studying reproductive biology in Daphnia sinensis.</title>
        <authorList>
            <person name="Jia J."/>
        </authorList>
    </citation>
    <scope>NUCLEOTIDE SEQUENCE</scope>
    <source>
        <strain evidence="1">WSL</strain>
    </source>
</reference>
<comment type="caution">
    <text evidence="1">The sequence shown here is derived from an EMBL/GenBank/DDBJ whole genome shotgun (WGS) entry which is preliminary data.</text>
</comment>
<accession>A0AAD5PM21</accession>
<dbReference type="Proteomes" id="UP000820818">
    <property type="component" value="Unassembled WGS sequence"/>
</dbReference>
<dbReference type="EMBL" id="WJBH02000290">
    <property type="protein sequence ID" value="KAI9549659.1"/>
    <property type="molecule type" value="Genomic_DNA"/>
</dbReference>
<dbReference type="AlphaFoldDB" id="A0AAD5PM21"/>
<evidence type="ECO:0000313" key="2">
    <source>
        <dbReference type="Proteomes" id="UP000820818"/>
    </source>
</evidence>
<name>A0AAD5PM21_9CRUS</name>
<protein>
    <submittedName>
        <fullName evidence="1">Uncharacterized protein</fullName>
    </submittedName>
</protein>
<keyword evidence="2" id="KW-1185">Reference proteome</keyword>
<proteinExistence type="predicted"/>
<sequence>MDVTAFNQCLDELTGRLQEAFPDLQELASARMMTKTIIDTNPNMPLQLFCEHMRPHVDALQTRDLQFLEQPSSPLQPLGLLEAWKRMHPITRDAVVGYLDRLVGYSGLLVERQAMSLLGVKSTGPGAPPINPAAISDIFQMAQAATCNLSEDDARALLERRDSQKLGDLCFNILDIMTKSQV</sequence>
<evidence type="ECO:0000313" key="1">
    <source>
        <dbReference type="EMBL" id="KAI9549659.1"/>
    </source>
</evidence>